<keyword evidence="1" id="KW-0677">Repeat</keyword>
<evidence type="ECO:0000313" key="3">
    <source>
        <dbReference type="EMBL" id="TNV81167.1"/>
    </source>
</evidence>
<dbReference type="PANTHER" id="PTHR23084:SF263">
    <property type="entry name" value="MORN REPEAT-CONTAINING PROTEIN 1"/>
    <property type="match status" value="1"/>
</dbReference>
<dbReference type="OrthoDB" id="300500at2759"/>
<dbReference type="EMBL" id="RRYP01006481">
    <property type="protein sequence ID" value="TNV81167.1"/>
    <property type="molecule type" value="Genomic_DNA"/>
</dbReference>
<organism evidence="3 4">
    <name type="scientific">Halteria grandinella</name>
    <dbReference type="NCBI Taxonomy" id="5974"/>
    <lineage>
        <taxon>Eukaryota</taxon>
        <taxon>Sar</taxon>
        <taxon>Alveolata</taxon>
        <taxon>Ciliophora</taxon>
        <taxon>Intramacronucleata</taxon>
        <taxon>Spirotrichea</taxon>
        <taxon>Stichotrichia</taxon>
        <taxon>Sporadotrichida</taxon>
        <taxon>Halteriidae</taxon>
        <taxon>Halteria</taxon>
    </lineage>
</organism>
<name>A0A8J8T3N9_HALGN</name>
<evidence type="ECO:0000256" key="2">
    <source>
        <dbReference type="SAM" id="MobiDB-lite"/>
    </source>
</evidence>
<reference evidence="3" key="1">
    <citation type="submission" date="2019-06" db="EMBL/GenBank/DDBJ databases">
        <authorList>
            <person name="Zheng W."/>
        </authorList>
    </citation>
    <scope>NUCLEOTIDE SEQUENCE</scope>
    <source>
        <strain evidence="3">QDHG01</strain>
    </source>
</reference>
<dbReference type="SUPFAM" id="SSF82185">
    <property type="entry name" value="Histone H3 K4-specific methyltransferase SET7/9 N-terminal domain"/>
    <property type="match status" value="1"/>
</dbReference>
<proteinExistence type="predicted"/>
<comment type="caution">
    <text evidence="3">The sequence shown here is derived from an EMBL/GenBank/DDBJ whole genome shotgun (WGS) entry which is preliminary data.</text>
</comment>
<dbReference type="AlphaFoldDB" id="A0A8J8T3N9"/>
<evidence type="ECO:0008006" key="5">
    <source>
        <dbReference type="Google" id="ProtNLM"/>
    </source>
</evidence>
<dbReference type="Pfam" id="PF02493">
    <property type="entry name" value="MORN"/>
    <property type="match status" value="2"/>
</dbReference>
<dbReference type="InterPro" id="IPR003409">
    <property type="entry name" value="MORN"/>
</dbReference>
<dbReference type="PANTHER" id="PTHR23084">
    <property type="entry name" value="PHOSPHATIDYLINOSITOL-4-PHOSPHATE 5-KINASE RELATED"/>
    <property type="match status" value="1"/>
</dbReference>
<protein>
    <recommendedName>
        <fullName evidence="5">MORN repeat protein</fullName>
    </recommendedName>
</protein>
<dbReference type="Proteomes" id="UP000785679">
    <property type="component" value="Unassembled WGS sequence"/>
</dbReference>
<feature type="region of interest" description="Disordered" evidence="2">
    <location>
        <begin position="124"/>
        <end position="145"/>
    </location>
</feature>
<evidence type="ECO:0000313" key="4">
    <source>
        <dbReference type="Proteomes" id="UP000785679"/>
    </source>
</evidence>
<evidence type="ECO:0000256" key="1">
    <source>
        <dbReference type="ARBA" id="ARBA00022737"/>
    </source>
</evidence>
<keyword evidence="4" id="KW-1185">Reference proteome</keyword>
<dbReference type="SMART" id="SM00698">
    <property type="entry name" value="MORN"/>
    <property type="match status" value="2"/>
</dbReference>
<dbReference type="Gene3D" id="2.20.110.10">
    <property type="entry name" value="Histone H3 K4-specific methyltransferase SET7/9 N-terminal domain"/>
    <property type="match status" value="1"/>
</dbReference>
<sequence>MEGCGIILCIDDKGRGHFYACEWKDGFPINEGVHIMTDDQWHKFEGPHDAQLYLTGHGRMTVEDGAEYIGEWKESKFHGQGILKKRNGWSYFGTWKENDKHGEGIQTETNGDYYQGLWSENEKVQPISKQGKERGLTLTKKQSKK</sequence>
<gene>
    <name evidence="3" type="ORF">FGO68_gene8666</name>
</gene>
<accession>A0A8J8T3N9</accession>